<dbReference type="PROSITE" id="PS51375">
    <property type="entry name" value="PPR"/>
    <property type="match status" value="10"/>
</dbReference>
<dbReference type="EMBL" id="JAGFBR010000017">
    <property type="protein sequence ID" value="KAH0451656.1"/>
    <property type="molecule type" value="Genomic_DNA"/>
</dbReference>
<feature type="repeat" description="PPR" evidence="2">
    <location>
        <begin position="216"/>
        <end position="246"/>
    </location>
</feature>
<dbReference type="PANTHER" id="PTHR47932:SF8">
    <property type="entry name" value="PPR CONTAINING PLANT-LIKE PROTEIN"/>
    <property type="match status" value="1"/>
</dbReference>
<evidence type="ECO:0000313" key="3">
    <source>
        <dbReference type="EMBL" id="KAH0451656.1"/>
    </source>
</evidence>
<dbReference type="InterPro" id="IPR002885">
    <property type="entry name" value="PPR_rpt"/>
</dbReference>
<reference evidence="3 4" key="1">
    <citation type="journal article" date="2021" name="Hortic Res">
        <title>Chromosome-scale assembly of the Dendrobium chrysotoxum genome enhances the understanding of orchid evolution.</title>
        <authorList>
            <person name="Zhang Y."/>
            <person name="Zhang G.Q."/>
            <person name="Zhang D."/>
            <person name="Liu X.D."/>
            <person name="Xu X.Y."/>
            <person name="Sun W.H."/>
            <person name="Yu X."/>
            <person name="Zhu X."/>
            <person name="Wang Z.W."/>
            <person name="Zhao X."/>
            <person name="Zhong W.Y."/>
            <person name="Chen H."/>
            <person name="Yin W.L."/>
            <person name="Huang T."/>
            <person name="Niu S.C."/>
            <person name="Liu Z.J."/>
        </authorList>
    </citation>
    <scope>NUCLEOTIDE SEQUENCE [LARGE SCALE GENOMIC DNA]</scope>
    <source>
        <strain evidence="3">Lindl</strain>
    </source>
</reference>
<accession>A0AAV7G641</accession>
<evidence type="ECO:0000313" key="4">
    <source>
        <dbReference type="Proteomes" id="UP000775213"/>
    </source>
</evidence>
<sequence>MVCSARALPFRKPYPRVSTILKTHSLQRPSPAYITCGGGATAGTTSPDDIADLILRQKSAALSLSTFRWALRLPSFTPTPSVYQALIRSLLSFRRLDTVLQVLSDLPSPPDEATLVALFRGLGRAGMTHRALQLFDELPDRFNLPNPPSLKVLNCILDLLVKDNIDLSRHFFRKKMNGRGDDRTFGILMNGLCRTNRIAEGFKLLALMKTISLKPNPVIYNTLIHALCRNGKVGRARSLMAEMNNPSDVTFNILISAYCREGSLVQALVMLEKCFDFGFVPDAIAVTKIVELLCGNDRAMEAVEVLDRVEKRGGVVDAVAYNTLIKGFCEVAKPEVGRRVMREMERKGCLPNVQTYNVLISGFCESEKMDSAIDLFREMEMDGISPEFRAYDALIRGFCSVGRVEDGVKLLNLMEEIGGGNVNHICPYNNILYGYYKEGRMEEANEFLHTRMGGSFPRAKEKSSRILNFCNEDRVEEALLVYEEIVKEGSLPSVLIYVSLIQGLCKQGEVRKAFDMMNVMMEKGFIPLASTFNYLIRCFCNAGNFVSASKLLKEMESRKCSSDTSSYSPLICYLCEDGEFEKASGFLMQMVERGLTPDYCIWKCLVCNDPLRGISKLELEAFGDMGFELAVIQGIRRSCNTSTVIACRWDHCMHCGSSTIAFGKDKGNKDLLALLISICIYHSSSTYARRYHIVCLMGLLQLFVGVIACRTALKHIYGYLKLSPPRYEERAQGLPASSQALHWAPSHHATKSIYRRSPTRCKRRK</sequence>
<keyword evidence="4" id="KW-1185">Reference proteome</keyword>
<dbReference type="PANTHER" id="PTHR47932">
    <property type="entry name" value="ATPASE EXPRESSION PROTEIN 3"/>
    <property type="match status" value="1"/>
</dbReference>
<organism evidence="3 4">
    <name type="scientific">Dendrobium chrysotoxum</name>
    <name type="common">Orchid</name>
    <dbReference type="NCBI Taxonomy" id="161865"/>
    <lineage>
        <taxon>Eukaryota</taxon>
        <taxon>Viridiplantae</taxon>
        <taxon>Streptophyta</taxon>
        <taxon>Embryophyta</taxon>
        <taxon>Tracheophyta</taxon>
        <taxon>Spermatophyta</taxon>
        <taxon>Magnoliopsida</taxon>
        <taxon>Liliopsida</taxon>
        <taxon>Asparagales</taxon>
        <taxon>Orchidaceae</taxon>
        <taxon>Epidendroideae</taxon>
        <taxon>Malaxideae</taxon>
        <taxon>Dendrobiinae</taxon>
        <taxon>Dendrobium</taxon>
    </lineage>
</organism>
<dbReference type="Gene3D" id="1.25.40.10">
    <property type="entry name" value="Tetratricopeptide repeat domain"/>
    <property type="match status" value="5"/>
</dbReference>
<evidence type="ECO:0000256" key="1">
    <source>
        <dbReference type="ARBA" id="ARBA00022737"/>
    </source>
</evidence>
<dbReference type="GO" id="GO:0005739">
    <property type="term" value="C:mitochondrion"/>
    <property type="evidence" value="ECO:0007669"/>
    <property type="project" value="TreeGrafter"/>
</dbReference>
<feature type="repeat" description="PPR" evidence="2">
    <location>
        <begin position="181"/>
        <end position="215"/>
    </location>
</feature>
<dbReference type="AlphaFoldDB" id="A0AAV7G641"/>
<evidence type="ECO:0008006" key="5">
    <source>
        <dbReference type="Google" id="ProtNLM"/>
    </source>
</evidence>
<dbReference type="Pfam" id="PF12854">
    <property type="entry name" value="PPR_1"/>
    <property type="match status" value="3"/>
</dbReference>
<protein>
    <recommendedName>
        <fullName evidence="5">Pentatricopeptide repeat-containing protein</fullName>
    </recommendedName>
</protein>
<feature type="repeat" description="PPR" evidence="2">
    <location>
        <begin position="247"/>
        <end position="281"/>
    </location>
</feature>
<proteinExistence type="predicted"/>
<comment type="caution">
    <text evidence="3">The sequence shown here is derived from an EMBL/GenBank/DDBJ whole genome shotgun (WGS) entry which is preliminary data.</text>
</comment>
<feature type="repeat" description="PPR" evidence="2">
    <location>
        <begin position="493"/>
        <end position="527"/>
    </location>
</feature>
<feature type="repeat" description="PPR" evidence="2">
    <location>
        <begin position="387"/>
        <end position="421"/>
    </location>
</feature>
<dbReference type="Proteomes" id="UP000775213">
    <property type="component" value="Unassembled WGS sequence"/>
</dbReference>
<dbReference type="Pfam" id="PF01535">
    <property type="entry name" value="PPR"/>
    <property type="match status" value="5"/>
</dbReference>
<name>A0AAV7G641_DENCH</name>
<dbReference type="GO" id="GO:0003729">
    <property type="term" value="F:mRNA binding"/>
    <property type="evidence" value="ECO:0007669"/>
    <property type="project" value="TreeGrafter"/>
</dbReference>
<feature type="repeat" description="PPR" evidence="2">
    <location>
        <begin position="528"/>
        <end position="562"/>
    </location>
</feature>
<feature type="repeat" description="PPR" evidence="2">
    <location>
        <begin position="317"/>
        <end position="351"/>
    </location>
</feature>
<dbReference type="Pfam" id="PF13041">
    <property type="entry name" value="PPR_2"/>
    <property type="match status" value="2"/>
</dbReference>
<feature type="repeat" description="PPR" evidence="2">
    <location>
        <begin position="111"/>
        <end position="145"/>
    </location>
</feature>
<keyword evidence="1" id="KW-0677">Repeat</keyword>
<gene>
    <name evidence="3" type="ORF">IEQ34_018955</name>
</gene>
<feature type="repeat" description="PPR" evidence="2">
    <location>
        <begin position="352"/>
        <end position="386"/>
    </location>
</feature>
<evidence type="ECO:0000256" key="2">
    <source>
        <dbReference type="PROSITE-ProRule" id="PRU00708"/>
    </source>
</evidence>
<feature type="repeat" description="PPR" evidence="2">
    <location>
        <begin position="563"/>
        <end position="597"/>
    </location>
</feature>
<dbReference type="InterPro" id="IPR011990">
    <property type="entry name" value="TPR-like_helical_dom_sf"/>
</dbReference>
<dbReference type="NCBIfam" id="TIGR00756">
    <property type="entry name" value="PPR"/>
    <property type="match status" value="9"/>
</dbReference>